<evidence type="ECO:0000313" key="2">
    <source>
        <dbReference type="EMBL" id="KZD91909.1"/>
    </source>
</evidence>
<evidence type="ECO:0000313" key="1">
    <source>
        <dbReference type="EMBL" id="KZD88639.1"/>
    </source>
</evidence>
<proteinExistence type="predicted"/>
<organism evidence="1 3">
    <name type="scientific">Bacillus subtilis</name>
    <dbReference type="NCBI Taxonomy" id="1423"/>
    <lineage>
        <taxon>Bacteria</taxon>
        <taxon>Bacillati</taxon>
        <taxon>Bacillota</taxon>
        <taxon>Bacilli</taxon>
        <taxon>Bacillales</taxon>
        <taxon>Bacillaceae</taxon>
        <taxon>Bacillus</taxon>
    </lineage>
</organism>
<dbReference type="EMBL" id="LJZV01000026">
    <property type="protein sequence ID" value="KZD88639.1"/>
    <property type="molecule type" value="Genomic_DNA"/>
</dbReference>
<name>A0AAP1E4G0_BACIU</name>
<reference evidence="1 3" key="1">
    <citation type="submission" date="2015-09" db="EMBL/GenBank/DDBJ databases">
        <title>Spore heat resistance.</title>
        <authorList>
            <person name="Boekhorst J."/>
            <person name="Berendsen E.M."/>
            <person name="Wells-Bennik M.H."/>
            <person name="Kuipers O.P."/>
        </authorList>
    </citation>
    <scope>NUCLEOTIDE SEQUENCE [LARGE SCALE GENOMIC DNA]</scope>
    <source>
        <strain evidence="1 3">B4122</strain>
    </source>
</reference>
<dbReference type="EMBL" id="LJZV01000012">
    <property type="protein sequence ID" value="KZD91909.1"/>
    <property type="molecule type" value="Genomic_DNA"/>
</dbReference>
<comment type="caution">
    <text evidence="1">The sequence shown here is derived from an EMBL/GenBank/DDBJ whole genome shotgun (WGS) entry which is preliminary data.</text>
</comment>
<dbReference type="Proteomes" id="UP000076442">
    <property type="component" value="Unassembled WGS sequence"/>
</dbReference>
<protein>
    <submittedName>
        <fullName evidence="1">Uncharacterized protein</fullName>
    </submittedName>
</protein>
<evidence type="ECO:0000313" key="3">
    <source>
        <dbReference type="Proteomes" id="UP000076442"/>
    </source>
</evidence>
<dbReference type="RefSeq" id="WP_042976632.1">
    <property type="nucleotide sequence ID" value="NZ_CP026034.1"/>
</dbReference>
<dbReference type="AlphaFoldDB" id="A0AAP1E4G0"/>
<gene>
    <name evidence="2" type="ORF">B4122_2551</name>
    <name evidence="1" type="ORF">B4122_4064</name>
</gene>
<sequence>MQKRPDLIFRLSLFERVMKIIFFIADKLSEKDGQDRNK</sequence>
<accession>A0AAP1E4G0</accession>